<evidence type="ECO:0008006" key="4">
    <source>
        <dbReference type="Google" id="ProtNLM"/>
    </source>
</evidence>
<name>A0ABY4YXI3_9MICO</name>
<evidence type="ECO:0000313" key="2">
    <source>
        <dbReference type="EMBL" id="USQ81449.1"/>
    </source>
</evidence>
<accession>A0ABY4YXI3</accession>
<protein>
    <recommendedName>
        <fullName evidence="4">DUF4179 domain-containing protein</fullName>
    </recommendedName>
</protein>
<keyword evidence="1" id="KW-0472">Membrane</keyword>
<evidence type="ECO:0000313" key="3">
    <source>
        <dbReference type="Proteomes" id="UP001056455"/>
    </source>
</evidence>
<dbReference type="EMBL" id="CP099489">
    <property type="protein sequence ID" value="USQ81449.1"/>
    <property type="molecule type" value="Genomic_DNA"/>
</dbReference>
<reference evidence="2" key="1">
    <citation type="submission" date="2022-06" db="EMBL/GenBank/DDBJ databases">
        <title>Ornithinimicrobium HY1793.</title>
        <authorList>
            <person name="Huang Y."/>
        </authorList>
    </citation>
    <scope>NUCLEOTIDE SEQUENCE</scope>
    <source>
        <strain evidence="2">HY1793</strain>
    </source>
</reference>
<dbReference type="RefSeq" id="WP_252594945.1">
    <property type="nucleotide sequence ID" value="NZ_CP099489.1"/>
</dbReference>
<feature type="transmembrane region" description="Helical" evidence="1">
    <location>
        <begin position="41"/>
        <end position="62"/>
    </location>
</feature>
<proteinExistence type="predicted"/>
<keyword evidence="3" id="KW-1185">Reference proteome</keyword>
<evidence type="ECO:0000256" key="1">
    <source>
        <dbReference type="SAM" id="Phobius"/>
    </source>
</evidence>
<organism evidence="2 3">
    <name type="scientific">Ornithinimicrobium faecis</name>
    <dbReference type="NCBI Taxonomy" id="2934158"/>
    <lineage>
        <taxon>Bacteria</taxon>
        <taxon>Bacillati</taxon>
        <taxon>Actinomycetota</taxon>
        <taxon>Actinomycetes</taxon>
        <taxon>Micrococcales</taxon>
        <taxon>Ornithinimicrobiaceae</taxon>
        <taxon>Ornithinimicrobium</taxon>
    </lineage>
</organism>
<keyword evidence="1" id="KW-1133">Transmembrane helix</keyword>
<sequence length="309" mass="32185">MKDTDRIIEQLRDLPPDLMDPVDRFEQIGARVRRTRRRHSVVGGVVGVAVFALAVPLATQLLPETAEVGPGGGGVVATADPSEPVTNDANVMPGGTRVTHLSEPITVTKAGTTTVELGEKPTGATGVAMVLDCLSAGEFTYPDGASMICDASDAREESVTEEDFVVAPYVIDLAEGTDTIEIRAADGARWQVTTAYVSTEVTEWGVNAKGQTYGVQNENGEPDLISAIATNGQTGYASVAEMNAAVGPEPTSPEHALKMQEERAGQTFSVPVYESDGETVIGEFVIGGATRGEGDVSTATATATATMAP</sequence>
<gene>
    <name evidence="2" type="ORF">NF556_07315</name>
</gene>
<keyword evidence="1" id="KW-0812">Transmembrane</keyword>
<dbReference type="Proteomes" id="UP001056455">
    <property type="component" value="Chromosome"/>
</dbReference>